<evidence type="ECO:0000313" key="10">
    <source>
        <dbReference type="EMBL" id="TCC58273.1"/>
    </source>
</evidence>
<dbReference type="GO" id="GO:0004674">
    <property type="term" value="F:protein serine/threonine kinase activity"/>
    <property type="evidence" value="ECO:0007669"/>
    <property type="project" value="UniProtKB-KW"/>
</dbReference>
<gene>
    <name evidence="10" type="ORF">E0H73_28585</name>
</gene>
<dbReference type="Gene3D" id="2.60.40.10">
    <property type="entry name" value="Immunoglobulins"/>
    <property type="match status" value="1"/>
</dbReference>
<dbReference type="SUPFAM" id="SSF49265">
    <property type="entry name" value="Fibronectin type III"/>
    <property type="match status" value="1"/>
</dbReference>
<evidence type="ECO:0000256" key="1">
    <source>
        <dbReference type="ARBA" id="ARBA00012513"/>
    </source>
</evidence>
<keyword evidence="3" id="KW-0808">Transferase</keyword>
<keyword evidence="2 10" id="KW-0723">Serine/threonine-protein kinase</keyword>
<evidence type="ECO:0000256" key="2">
    <source>
        <dbReference type="ARBA" id="ARBA00022527"/>
    </source>
</evidence>
<dbReference type="OrthoDB" id="3815424at2"/>
<keyword evidence="5 10" id="KW-0418">Kinase</keyword>
<dbReference type="InterPro" id="IPR011009">
    <property type="entry name" value="Kinase-like_dom_sf"/>
</dbReference>
<dbReference type="InterPro" id="IPR036116">
    <property type="entry name" value="FN3_sf"/>
</dbReference>
<feature type="transmembrane region" description="Helical" evidence="8">
    <location>
        <begin position="325"/>
        <end position="344"/>
    </location>
</feature>
<sequence length="459" mass="48607">MDVRTWTPPGDKMTLMAEISPETLVPRATGPVASVFLVTPPAGGRTAVLKVYPRPLDRRTFNGVEVEQAKLAGLRSAASIVRVESMDELPDGRTGLRMEFCPQSLPDLVANGPLPIADVIVLGQILSSVLAEAHEVGLVHGGVTPANVLERPSGQPALSDFGLALRLRFPRDLMGDAAYTAPEVLRDGELSEQADVYGLGAVLYLALTGQPPFPMRTGESVDGVVLRVLREPPPEVSGRDVPPALSALLQRMMAKDPDARPDATTVVREFESLLAAGTTSAEDDLDFDDFRDELAAERRMPVATVSAETATTKRKIKEPRKSRKGLLIGIGAVLALLVVVPVVFQPGQDDEATDPPPTVGPPAATGTPTTPPPTIELKPPQDKGTSVVLAWSYPKPLTYAVIVAEQGSKDAQATYRGTGNTLTVQVSPGLKYCFEVQGTDGAHVLVSAPQGIRGATCNS</sequence>
<proteinExistence type="predicted"/>
<dbReference type="GO" id="GO:0005975">
    <property type="term" value="P:carbohydrate metabolic process"/>
    <property type="evidence" value="ECO:0007669"/>
    <property type="project" value="UniProtKB-ARBA"/>
</dbReference>
<dbReference type="Gene3D" id="1.10.510.10">
    <property type="entry name" value="Transferase(Phosphotransferase) domain 1"/>
    <property type="match status" value="1"/>
</dbReference>
<evidence type="ECO:0000256" key="5">
    <source>
        <dbReference type="ARBA" id="ARBA00022777"/>
    </source>
</evidence>
<keyword evidence="8" id="KW-0812">Transmembrane</keyword>
<keyword evidence="8" id="KW-1133">Transmembrane helix</keyword>
<dbReference type="InterPro" id="IPR000719">
    <property type="entry name" value="Prot_kinase_dom"/>
</dbReference>
<evidence type="ECO:0000259" key="9">
    <source>
        <dbReference type="PROSITE" id="PS50011"/>
    </source>
</evidence>
<evidence type="ECO:0000256" key="8">
    <source>
        <dbReference type="SAM" id="Phobius"/>
    </source>
</evidence>
<dbReference type="PANTHER" id="PTHR43289">
    <property type="entry name" value="MITOGEN-ACTIVATED PROTEIN KINASE KINASE KINASE 20-RELATED"/>
    <property type="match status" value="1"/>
</dbReference>
<name>A0A4R0KD78_9ACTN</name>
<dbReference type="AlphaFoldDB" id="A0A4R0KD78"/>
<keyword evidence="8" id="KW-0472">Membrane</keyword>
<keyword evidence="4" id="KW-0547">Nucleotide-binding</keyword>
<keyword evidence="11" id="KW-1185">Reference proteome</keyword>
<dbReference type="SUPFAM" id="SSF56112">
    <property type="entry name" value="Protein kinase-like (PK-like)"/>
    <property type="match status" value="1"/>
</dbReference>
<dbReference type="Proteomes" id="UP000291144">
    <property type="component" value="Unassembled WGS sequence"/>
</dbReference>
<dbReference type="InterPro" id="IPR013783">
    <property type="entry name" value="Ig-like_fold"/>
</dbReference>
<dbReference type="EC" id="2.7.11.1" evidence="1"/>
<dbReference type="SMART" id="SM00220">
    <property type="entry name" value="S_TKc"/>
    <property type="match status" value="1"/>
</dbReference>
<dbReference type="PROSITE" id="PS50011">
    <property type="entry name" value="PROTEIN_KINASE_DOM"/>
    <property type="match status" value="1"/>
</dbReference>
<evidence type="ECO:0000256" key="7">
    <source>
        <dbReference type="SAM" id="MobiDB-lite"/>
    </source>
</evidence>
<organism evidence="10 11">
    <name type="scientific">Kribbella pittospori</name>
    <dbReference type="NCBI Taxonomy" id="722689"/>
    <lineage>
        <taxon>Bacteria</taxon>
        <taxon>Bacillati</taxon>
        <taxon>Actinomycetota</taxon>
        <taxon>Actinomycetes</taxon>
        <taxon>Propionibacteriales</taxon>
        <taxon>Kribbellaceae</taxon>
        <taxon>Kribbella</taxon>
    </lineage>
</organism>
<feature type="region of interest" description="Disordered" evidence="7">
    <location>
        <begin position="348"/>
        <end position="382"/>
    </location>
</feature>
<dbReference type="CDD" id="cd14014">
    <property type="entry name" value="STKc_PknB_like"/>
    <property type="match status" value="1"/>
</dbReference>
<evidence type="ECO:0000256" key="4">
    <source>
        <dbReference type="ARBA" id="ARBA00022741"/>
    </source>
</evidence>
<dbReference type="Pfam" id="PF00069">
    <property type="entry name" value="Pkinase"/>
    <property type="match status" value="1"/>
</dbReference>
<evidence type="ECO:0000256" key="3">
    <source>
        <dbReference type="ARBA" id="ARBA00022679"/>
    </source>
</evidence>
<dbReference type="PANTHER" id="PTHR43289:SF6">
    <property type="entry name" value="SERINE_THREONINE-PROTEIN KINASE NEKL-3"/>
    <property type="match status" value="1"/>
</dbReference>
<evidence type="ECO:0000313" key="11">
    <source>
        <dbReference type="Proteomes" id="UP000291144"/>
    </source>
</evidence>
<evidence type="ECO:0000256" key="6">
    <source>
        <dbReference type="ARBA" id="ARBA00022840"/>
    </source>
</evidence>
<reference evidence="10 11" key="1">
    <citation type="submission" date="2019-02" db="EMBL/GenBank/DDBJ databases">
        <title>Kribbella capetownensis sp. nov. and Kribbella speibonae sp. nov., isolated from soil.</title>
        <authorList>
            <person name="Curtis S.M."/>
            <person name="Norton I."/>
            <person name="Everest G.J."/>
            <person name="Meyers P.R."/>
        </authorList>
    </citation>
    <scope>NUCLEOTIDE SEQUENCE [LARGE SCALE GENOMIC DNA]</scope>
    <source>
        <strain evidence="10 11">NRRL B-24813</strain>
    </source>
</reference>
<dbReference type="GO" id="GO:0005524">
    <property type="term" value="F:ATP binding"/>
    <property type="evidence" value="ECO:0007669"/>
    <property type="project" value="UniProtKB-KW"/>
</dbReference>
<protein>
    <recommendedName>
        <fullName evidence="1">non-specific serine/threonine protein kinase</fullName>
        <ecNumber evidence="1">2.7.11.1</ecNumber>
    </recommendedName>
</protein>
<dbReference type="EMBL" id="SJKB01000009">
    <property type="protein sequence ID" value="TCC58273.1"/>
    <property type="molecule type" value="Genomic_DNA"/>
</dbReference>
<accession>A0A4R0KD78</accession>
<feature type="domain" description="Protein kinase" evidence="9">
    <location>
        <begin position="21"/>
        <end position="274"/>
    </location>
</feature>
<keyword evidence="6" id="KW-0067">ATP-binding</keyword>
<comment type="caution">
    <text evidence="10">The sequence shown here is derived from an EMBL/GenBank/DDBJ whole genome shotgun (WGS) entry which is preliminary data.</text>
</comment>